<dbReference type="Pfam" id="PF08308">
    <property type="entry name" value="PEGA"/>
    <property type="match status" value="1"/>
</dbReference>
<dbReference type="Proteomes" id="UP000236379">
    <property type="component" value="Unassembled WGS sequence"/>
</dbReference>
<dbReference type="RefSeq" id="WP_103309758.1">
    <property type="nucleotide sequence ID" value="NZ_PPPD01000001.1"/>
</dbReference>
<comment type="caution">
    <text evidence="4">The sequence shown here is derived from an EMBL/GenBank/DDBJ whole genome shotgun (WGS) entry which is preliminary data.</text>
</comment>
<keyword evidence="5" id="KW-1185">Reference proteome</keyword>
<feature type="compositionally biased region" description="Pro residues" evidence="1">
    <location>
        <begin position="334"/>
        <end position="344"/>
    </location>
</feature>
<dbReference type="InterPro" id="IPR011009">
    <property type="entry name" value="Kinase-like_dom_sf"/>
</dbReference>
<gene>
    <name evidence="4" type="ORF">CVO96_02005</name>
</gene>
<dbReference type="SUPFAM" id="SSF56112">
    <property type="entry name" value="Protein kinase-like (PK-like)"/>
    <property type="match status" value="1"/>
</dbReference>
<evidence type="ECO:0000313" key="5">
    <source>
        <dbReference type="Proteomes" id="UP000236379"/>
    </source>
</evidence>
<dbReference type="AlphaFoldDB" id="A0A2K3UUV4"/>
<organism evidence="4 5">
    <name type="scientific">Deinococcus koreensis</name>
    <dbReference type="NCBI Taxonomy" id="2054903"/>
    <lineage>
        <taxon>Bacteria</taxon>
        <taxon>Thermotogati</taxon>
        <taxon>Deinococcota</taxon>
        <taxon>Deinococci</taxon>
        <taxon>Deinococcales</taxon>
        <taxon>Deinococcaceae</taxon>
        <taxon>Deinococcus</taxon>
    </lineage>
</organism>
<feature type="compositionally biased region" description="Low complexity" evidence="1">
    <location>
        <begin position="461"/>
        <end position="492"/>
    </location>
</feature>
<feature type="domain" description="PEGA" evidence="3">
    <location>
        <begin position="657"/>
        <end position="717"/>
    </location>
</feature>
<dbReference type="InterPro" id="IPR013229">
    <property type="entry name" value="PEGA"/>
</dbReference>
<name>A0A2K3UUV4_9DEIO</name>
<accession>A0A2K3UUV4</accession>
<protein>
    <recommendedName>
        <fullName evidence="3">PEGA domain-containing protein</fullName>
    </recommendedName>
</protein>
<feature type="transmembrane region" description="Helical" evidence="2">
    <location>
        <begin position="606"/>
        <end position="624"/>
    </location>
</feature>
<sequence length="720" mass="73344">MKPIGPYVAARELPTSTNDSAVRTLRATDRLTGVPVLLHVLPYALNLPELPEHHHLLPFVDSGMDGEQAYMVSELPLQAVPATDATLAARGALAALVALHEHGLPHGGISPAQLWSVDGRVVLAGAGLPWHDSPTPQGDLQALTRALDEIGIFPAALRPLKEHPEGIDARAALALLGGPAEPAPPAPGESGQAADPGPDLPSGTPAAPQHDGSPIVLGQDDPETGGSGAGDSGESARSPDGDAGHEVIVIAPTTGGPAPRKDAPAASGGRTPRTVNLSAPARTPEPPPLKDAALEDTALEDAAPPAPERAPHTAAAGHVPESARAQDDPATPTSTPPSSPPVPTVAPLEFPETGTPTPPVPEPAPPAPDASDQAPPAPLESTSPASPVGRAPVSAFSTAPAGTIETPQERRRRQNEERRAQAMLDSQAAARRRAERLRADAAARQAEAGAIPPPIQIGFPAAGSSAGATVSSGLGNSSLGNSNLGSSGLGSSEVGHPAPGGIIGEDDLPDWPPPESGQDAGADGGSAGRGLLQMRDVPRLPESLRRPADPEPEPEPEPAPRSSGRLPARQAPGGPIRIGWDEDDSWRVVKAAPSTPARAVSRPPRWLLPLLAALIVLIGVVWMIRSVRPRTATAPPAAAACCDVAFTLRGAAGATARLTVESAPAGANLTPGQELGQAPGKVRFPVQGTYRLRVAADGYDPGRLSLTVPRTQPVSIDLGS</sequence>
<feature type="compositionally biased region" description="Low complexity" evidence="1">
    <location>
        <begin position="345"/>
        <end position="355"/>
    </location>
</feature>
<dbReference type="OrthoDB" id="74300at2"/>
<keyword evidence="2" id="KW-0812">Transmembrane</keyword>
<evidence type="ECO:0000256" key="1">
    <source>
        <dbReference type="SAM" id="MobiDB-lite"/>
    </source>
</evidence>
<feature type="compositionally biased region" description="Basic and acidic residues" evidence="1">
    <location>
        <begin position="536"/>
        <end position="549"/>
    </location>
</feature>
<keyword evidence="2" id="KW-0472">Membrane</keyword>
<proteinExistence type="predicted"/>
<feature type="region of interest" description="Disordered" evidence="1">
    <location>
        <begin position="177"/>
        <end position="579"/>
    </location>
</feature>
<dbReference type="EMBL" id="PPPD01000001">
    <property type="protein sequence ID" value="PNY80300.1"/>
    <property type="molecule type" value="Genomic_DNA"/>
</dbReference>
<keyword evidence="2" id="KW-1133">Transmembrane helix</keyword>
<evidence type="ECO:0000259" key="3">
    <source>
        <dbReference type="Pfam" id="PF08308"/>
    </source>
</evidence>
<feature type="compositionally biased region" description="Pro residues" evidence="1">
    <location>
        <begin position="356"/>
        <end position="368"/>
    </location>
</feature>
<evidence type="ECO:0000256" key="2">
    <source>
        <dbReference type="SAM" id="Phobius"/>
    </source>
</evidence>
<evidence type="ECO:0000313" key="4">
    <source>
        <dbReference type="EMBL" id="PNY80300.1"/>
    </source>
</evidence>
<reference evidence="4 5" key="1">
    <citation type="submission" date="2018-01" db="EMBL/GenBank/DDBJ databases">
        <title>Deinococcus koreensis sp. nov., a radiation-resistant bacterium isolated from river water.</title>
        <authorList>
            <person name="Choi A."/>
        </authorList>
    </citation>
    <scope>NUCLEOTIDE SEQUENCE [LARGE SCALE GENOMIC DNA]</scope>
    <source>
        <strain evidence="4 5">SJW1-2</strain>
    </source>
</reference>